<evidence type="ECO:0000313" key="2">
    <source>
        <dbReference type="Ensembl" id="ENSFCTP00005042120.1"/>
    </source>
</evidence>
<feature type="compositionally biased region" description="Basic and acidic residues" evidence="1">
    <location>
        <begin position="200"/>
        <end position="209"/>
    </location>
</feature>
<feature type="region of interest" description="Disordered" evidence="1">
    <location>
        <begin position="184"/>
        <end position="214"/>
    </location>
</feature>
<evidence type="ECO:0000313" key="3">
    <source>
        <dbReference type="Proteomes" id="UP000823872"/>
    </source>
</evidence>
<dbReference type="GeneTree" id="ENSGT00950000182936"/>
<proteinExistence type="predicted"/>
<reference evidence="2" key="2">
    <citation type="submission" date="2025-08" db="UniProtKB">
        <authorList>
            <consortium name="Ensembl"/>
        </authorList>
    </citation>
    <scope>IDENTIFICATION</scope>
    <source>
        <strain evidence="2">breed Abyssinian</strain>
    </source>
</reference>
<dbReference type="Proteomes" id="UP000823872">
    <property type="component" value="Chromosome B1"/>
</dbReference>
<evidence type="ECO:0000256" key="1">
    <source>
        <dbReference type="SAM" id="MobiDB-lite"/>
    </source>
</evidence>
<dbReference type="InterPro" id="IPR019384">
    <property type="entry name" value="FHIP"/>
</dbReference>
<reference evidence="2 3" key="1">
    <citation type="submission" date="2021-02" db="EMBL/GenBank/DDBJ databases">
        <title>Safari Cat Assemblies.</title>
        <authorList>
            <person name="Bredemeyer K.R."/>
            <person name="Murphy W.J."/>
        </authorList>
    </citation>
    <scope>NUCLEOTIDE SEQUENCE [LARGE SCALE GENOMIC DNA]</scope>
</reference>
<dbReference type="Pfam" id="PF19311">
    <property type="entry name" value="KELAA"/>
    <property type="match status" value="1"/>
</dbReference>
<protein>
    <recommendedName>
        <fullName evidence="4">Family with sequence similarity 160 member B2</fullName>
    </recommendedName>
</protein>
<dbReference type="InterPro" id="IPR045668">
    <property type="entry name" value="FHIP_KELAA_motif"/>
</dbReference>
<accession>A0ABI7Z4N1</accession>
<name>A0ABI7Z4N1_FELCA</name>
<dbReference type="PANTHER" id="PTHR21705:SF9">
    <property type="entry name" value="FHF COMPLEX SUBUNIT HOOK-INTERACTING PROTEIN 2B"/>
    <property type="match status" value="1"/>
</dbReference>
<organism evidence="2 3">
    <name type="scientific">Felis catus</name>
    <name type="common">Cat</name>
    <name type="synonym">Felis silvestris catus</name>
    <dbReference type="NCBI Taxonomy" id="9685"/>
    <lineage>
        <taxon>Eukaryota</taxon>
        <taxon>Metazoa</taxon>
        <taxon>Chordata</taxon>
        <taxon>Craniata</taxon>
        <taxon>Vertebrata</taxon>
        <taxon>Euteleostomi</taxon>
        <taxon>Mammalia</taxon>
        <taxon>Eutheria</taxon>
        <taxon>Laurasiatheria</taxon>
        <taxon>Carnivora</taxon>
        <taxon>Feliformia</taxon>
        <taxon>Felidae</taxon>
        <taxon>Felinae</taxon>
        <taxon>Felis</taxon>
    </lineage>
</organism>
<dbReference type="Pfam" id="PF10257">
    <property type="entry name" value="RAI16-like"/>
    <property type="match status" value="1"/>
</dbReference>
<reference evidence="2" key="3">
    <citation type="submission" date="2025-09" db="UniProtKB">
        <authorList>
            <consortium name="Ensembl"/>
        </authorList>
    </citation>
    <scope>IDENTIFICATION</scope>
    <source>
        <strain evidence="2">breed Abyssinian</strain>
    </source>
</reference>
<sequence length="691" mass="76704">MLSRLGALLQEAVGAREPNIDLLEAFVEHWKGITHYYIESTDENTPAKKTDIPWRLRQMLDILVYEERQQTAAGEAGPCLEYLLQHKILETLCTLGKAEYPPGMRQQVFQFFSKVLAQVQHPLLHYLNVHRPVQKLLRLGGTVPGSQTEKEEVQFTTVLCSKIQQDPALLTYILEGKKIVSRKKSSKEPITLPREAASIQDKDHPHSKSPDLSPCKAQALTAQLPAETEEPDGGVGESNLITSLIGLCKSKKGRVALKAQENLLLLVSVASQAAATYLVHSSPCCPAIVEHLCQLYQSMPTFLDPADIAALEGISWRLPSAPSDEASFPGKEALAAFLGWFDYCDHLITEAHVVVADALAKAVAEKLFMEILQPHLLHVSEQSVLTSTALLTAMLRQLRSPALLREAVAFLLGADPQPAAPEDGPRTLCAHLIGHCDHLSDEISITTLRLFEELLQKPHEQVLRSLVLCNLEGRHYVARGSPEPESYEDTLDLEEDPYFTDGFLNSSFQPSAKPPPAPATNSDGKTAVTEIVNSFLCLVPEEAKTSAFLEETGYDTYVHDAYGLFQECSSRVSPWGWPLGPTPLDPHEPERPFFEGHFLRMLFDRMSRILEQVIGDLMQRIQRVPQFPGKLLLVRKQLMGQVPGEQLDHQTLLQGVVVLEEFCKELAAIAFVKFPPHSPHLHLSPPQEGHV</sequence>
<evidence type="ECO:0008006" key="4">
    <source>
        <dbReference type="Google" id="ProtNLM"/>
    </source>
</evidence>
<keyword evidence="3" id="KW-1185">Reference proteome</keyword>
<gene>
    <name evidence="2" type="primary">FHIP2B</name>
</gene>
<dbReference type="PANTHER" id="PTHR21705">
    <property type="entry name" value="RAI16 PROTEIN-RELATED"/>
    <property type="match status" value="1"/>
</dbReference>
<dbReference type="Ensembl" id="ENSFCTT00005057336.1">
    <property type="protein sequence ID" value="ENSFCTP00005042120.1"/>
    <property type="gene ID" value="ENSFCTG00005019952.1"/>
</dbReference>